<dbReference type="EMBL" id="SLWR01000002">
    <property type="protein sequence ID" value="TCO50020.1"/>
    <property type="molecule type" value="Genomic_DNA"/>
</dbReference>
<evidence type="ECO:0000313" key="2">
    <source>
        <dbReference type="EMBL" id="TCO50020.1"/>
    </source>
</evidence>
<feature type="region of interest" description="Disordered" evidence="1">
    <location>
        <begin position="1725"/>
        <end position="1747"/>
    </location>
</feature>
<feature type="compositionally biased region" description="Basic and acidic residues" evidence="1">
    <location>
        <begin position="331"/>
        <end position="341"/>
    </location>
</feature>
<evidence type="ECO:0000256" key="1">
    <source>
        <dbReference type="SAM" id="MobiDB-lite"/>
    </source>
</evidence>
<feature type="compositionally biased region" description="Low complexity" evidence="1">
    <location>
        <begin position="1350"/>
        <end position="1369"/>
    </location>
</feature>
<name>A0A4V6NNN5_9ACTN</name>
<feature type="region of interest" description="Disordered" evidence="1">
    <location>
        <begin position="1350"/>
        <end position="1372"/>
    </location>
</feature>
<feature type="region of interest" description="Disordered" evidence="1">
    <location>
        <begin position="297"/>
        <end position="341"/>
    </location>
</feature>
<evidence type="ECO:0000313" key="3">
    <source>
        <dbReference type="Proteomes" id="UP000295573"/>
    </source>
</evidence>
<sequence>MTTPAISTSDPRLRARAAIGLALGMIAPDALALSDGRILLANSREQLDQDVVRRLEERLARRRATDEELVVEAVALLGAELDRGDSPVDSATQALDTLLDVPELSDSMRAETQRMLRTVLEGNQLTTETSVRRLAAERAEERTEGRTPATELVEAALSIGRQAETVARAQAVPAPARARRQVGGRHRRGNGQAGLAGRLQYAFGSRHEGRSRQVEAQYDEFRELSREWQQTRQGQGAREIGFVELDLATLAENIRRSGQPMPVLPWLGRQVVTPELPPQTPYSDLREQIRRQIAALERGAADQTTRADTRTNSAANATQDAADDLRDADEQERFKDSAAPERARTLRVHAANKLAMAGRHTAIAAACTTAAQRADDAREAYQSLLTELDALEASGLAPSREFAVLTQSARERVDAYKTAVDAALPSEDVRHNPLPSGRLPHLTELCEDLNIALKKEENPYEFTPDFLHRTLRAELRRTMSPGGFVLTIGNDPSANVDELTQFEFSLDVGELHEVLDSPVKFDEGQLGQVVQGGYNIATTATDTLGLSGGGNLKTAMAAFPDSSKLKALSHLVNPGVEFAVGRSHSVNGGATEFAQTGAVEALRGEILRYRSTRPRWRWRMRTSATGPWSETKVVALGAPHDASTLDLGYSHSYTVGPPAETVSLADLGLIDERSTDLPEHMASRVDGLGDLADQAVAGLTQRLGSLDRVGHDQLRGLIVEDGMIRLDESTRPGGIGRLITNGGRAVAYAQLESFPVYETFELLSDSSPEHKLELWRVGYTTASGGQTFATSNSVAGTLSYPGTALSDVGTSSWDVGPGIRAGRNTGREDGMAAADQGSRWSTMRLAPTLGVKMRMVHKLTVHQLDGDDSFTVEGKGDAFLRMLERDAFRYGCPVPAEALVRKADGKPHRTSDGELLLRSDPQPTLEKIGLPVWMGNGTGQLRGAGPALIRDFKGADKALRKLLVHLADHELIPPIDPETGRLLMHEWIRERPGQDDALVASQLENYQRVCQQVTKHRLESGYDAAAQSGLLFKLTKHRTVELAGNRPGIASEAHTYRIKVDQHLDQVKPPRVTSSDMVVNVDIGSNSFGRSGGRSKSLPWSTRFGFSNSPGAGQSGSTPDLGASYGRSSLGRFFNWATGSSLWRMSLSESTSEVAEFEIPHTITVTEVTEAGDSAPIAVEHGSAKVGIEKEFCDLGEQPSLSIAGRVDPELLQTATFQHLDPGDPVSRLVAEVPELARGDSSALHHLSAFLGVRNLVTRPELLTSEYRTNAIVSPAPSDPLQAIAQRGLAPRQSALSVSTRVENLKYIGSAHPILADLNIAIGSSSSTSGVSTGNTAGIDGGTGVAEADGSSFSGSAGVSRSGSRSAASTETNMGAVERTLMRDGQHYQFWGDLVFEAELRASGAEPRKIPLENGSIVLTLPERDALRSYGQEKLDLPLAKVSDAVERLLDGNLSLPRRTTTALIRRYQVEKALVTEGLAATHTDERLADYLRGLADLQKAPNESFDEVVRAAEEVTRQRVEVGLPRHYDTTMGAAVIDRTWLQDLDGNDTDMLREVRTAIEQHSPGALDDAVLDQALRGDLAGAHWRGHMEDMLDPSGFVREYPVGTSRNLKVRIRVVYDGPVTTEGGTPSETENAYNFVQMWKFREQSRSATATRSYGVQAGAAATETAGASAGLNTNVSTSTTATTSEQNTRINEAFWLNTRRVERDYRVIVEIEEAPSATRGKAAQTVGRLRSAPKPTRRESNGRMSMLVPRSVINARPQELPGETDHRAITLPANYIVEGTQPYLTGQQPVNNLFNAVYSRLSRRDMLTAAGVQLHRTQLENILGGSTRATAFAEMAGSGHELVPLAVPGHSSRTVAVRVRAEVSGLELISDPDDESTVQMGENTRELRATMLTSKSNRLLPTSNSVGGTDPATGIKAGMSTGEQVTEKDTGTVGARHETGGYESGQVVTVKVNVDYHLDVERRAVDRRGRPKVERSDTVHRAATGEAYLTMFRHEYDAMLARMEAGVPPLRDWDHTKAPKPAKVRTVKVNGVQDDQHPYRPLVEALAQARHDGVEVRLTLRGQDGSKQVYIAIPDGTMTCPGNEGFAKAFATLHPRLALLAEGRVDLQQLYDSGVRNGRFSGAVVEALQQQGIPAAVLTHADSTLKHATAQPESDGAKDQRGTAAGMSSAGIVIQ</sequence>
<feature type="region of interest" description="Disordered" evidence="1">
    <location>
        <begin position="2153"/>
        <end position="2181"/>
    </location>
</feature>
<comment type="caution">
    <text evidence="2">The sequence shown here is derived from an EMBL/GenBank/DDBJ whole genome shotgun (WGS) entry which is preliminary data.</text>
</comment>
<dbReference type="RefSeq" id="WP_132145039.1">
    <property type="nucleotide sequence ID" value="NZ_SLWR01000002.1"/>
</dbReference>
<feature type="region of interest" description="Disordered" evidence="1">
    <location>
        <begin position="171"/>
        <end position="195"/>
    </location>
</feature>
<dbReference type="OrthoDB" id="3513155at2"/>
<feature type="compositionally biased region" description="Basic residues" evidence="1">
    <location>
        <begin position="177"/>
        <end position="189"/>
    </location>
</feature>
<gene>
    <name evidence="2" type="ORF">EV646_10291</name>
</gene>
<proteinExistence type="predicted"/>
<reference evidence="2 3" key="1">
    <citation type="journal article" date="2015" name="Stand. Genomic Sci.">
        <title>Genomic Encyclopedia of Bacterial and Archaeal Type Strains, Phase III: the genomes of soil and plant-associated and newly described type strains.</title>
        <authorList>
            <person name="Whitman W.B."/>
            <person name="Woyke T."/>
            <person name="Klenk H.P."/>
            <person name="Zhou Y."/>
            <person name="Lilburn T.G."/>
            <person name="Beck B.J."/>
            <person name="De Vos P."/>
            <person name="Vandamme P."/>
            <person name="Eisen J.A."/>
            <person name="Garrity G."/>
            <person name="Hugenholtz P."/>
            <person name="Kyrpides N.C."/>
        </authorList>
    </citation>
    <scope>NUCLEOTIDE SEQUENCE [LARGE SCALE GENOMIC DNA]</scope>
    <source>
        <strain evidence="2 3">VKM Ac-2541</strain>
    </source>
</reference>
<keyword evidence="3" id="KW-1185">Reference proteome</keyword>
<protein>
    <submittedName>
        <fullName evidence="2">Uncharacterized protein</fullName>
    </submittedName>
</protein>
<feature type="region of interest" description="Disordered" evidence="1">
    <location>
        <begin position="1904"/>
        <end position="1935"/>
    </location>
</feature>
<dbReference type="Proteomes" id="UP000295573">
    <property type="component" value="Unassembled WGS sequence"/>
</dbReference>
<accession>A0A4V6NNN5</accession>
<organism evidence="2 3">
    <name type="scientific">Kribbella antiqua</name>
    <dbReference type="NCBI Taxonomy" id="2512217"/>
    <lineage>
        <taxon>Bacteria</taxon>
        <taxon>Bacillati</taxon>
        <taxon>Actinomycetota</taxon>
        <taxon>Actinomycetes</taxon>
        <taxon>Propionibacteriales</taxon>
        <taxon>Kribbellaceae</taxon>
        <taxon>Kribbella</taxon>
    </lineage>
</organism>
<feature type="compositionally biased region" description="Polar residues" evidence="1">
    <location>
        <begin position="1904"/>
        <end position="1913"/>
    </location>
</feature>